<evidence type="ECO:0000313" key="1">
    <source>
        <dbReference type="EMBL" id="MBD7985621.1"/>
    </source>
</evidence>
<dbReference type="Pfam" id="PF08958">
    <property type="entry name" value="DUF1871"/>
    <property type="match status" value="1"/>
</dbReference>
<dbReference type="EMBL" id="JACSQN010000012">
    <property type="protein sequence ID" value="MBD7985621.1"/>
    <property type="molecule type" value="Genomic_DNA"/>
</dbReference>
<gene>
    <name evidence="1" type="ORF">H9649_13580</name>
</gene>
<accession>A0ABR8UCA1</accession>
<proteinExistence type="predicted"/>
<keyword evidence="2" id="KW-1185">Reference proteome</keyword>
<dbReference type="SUPFAM" id="SSF116922">
    <property type="entry name" value="YugE-like"/>
    <property type="match status" value="1"/>
</dbReference>
<reference evidence="1 2" key="1">
    <citation type="submission" date="2020-08" db="EMBL/GenBank/DDBJ databases">
        <title>A Genomic Blueprint of the Chicken Gut Microbiome.</title>
        <authorList>
            <person name="Gilroy R."/>
            <person name="Ravi A."/>
            <person name="Getino M."/>
            <person name="Pursley I."/>
            <person name="Horton D.L."/>
            <person name="Alikhan N.-F."/>
            <person name="Baker D."/>
            <person name="Gharbi K."/>
            <person name="Hall N."/>
            <person name="Watson M."/>
            <person name="Adriaenssens E.M."/>
            <person name="Foster-Nyarko E."/>
            <person name="Jarju S."/>
            <person name="Secka A."/>
            <person name="Antonio M."/>
            <person name="Oren A."/>
            <person name="Chaudhuri R."/>
            <person name="La Ragione R.M."/>
            <person name="Hildebrand F."/>
            <person name="Pallen M.J."/>
        </authorList>
    </citation>
    <scope>NUCLEOTIDE SEQUENCE [LARGE SCALE GENOMIC DNA]</scope>
    <source>
        <strain evidence="1 2">Sa2YVA2</strain>
    </source>
</reference>
<dbReference type="Gene3D" id="1.10.340.20">
    <property type="entry name" value="Apc36109-like domain"/>
    <property type="match status" value="1"/>
</dbReference>
<sequence>MQTMDMNKRAILVLEDWDPFNVGRKGYELEIADVISELQVLDHPTDLAKRIREIYEHSYELWIPIEKCMQIAYKLLAIKYEAKCIV</sequence>
<dbReference type="InterPro" id="IPR023162">
    <property type="entry name" value="Apc36109-like_dom_sf"/>
</dbReference>
<comment type="caution">
    <text evidence="1">The sequence shown here is derived from an EMBL/GenBank/DDBJ whole genome shotgun (WGS) entry which is preliminary data.</text>
</comment>
<evidence type="ECO:0000313" key="2">
    <source>
        <dbReference type="Proteomes" id="UP000626786"/>
    </source>
</evidence>
<dbReference type="InterPro" id="IPR015053">
    <property type="entry name" value="DUF1871"/>
</dbReference>
<protein>
    <submittedName>
        <fullName evidence="1">DUF1871 family protein</fullName>
    </submittedName>
</protein>
<name>A0ABR8UCA1_9BACL</name>
<organism evidence="1 2">
    <name type="scientific">Sporosarcina quadrami</name>
    <dbReference type="NCBI Taxonomy" id="2762234"/>
    <lineage>
        <taxon>Bacteria</taxon>
        <taxon>Bacillati</taxon>
        <taxon>Bacillota</taxon>
        <taxon>Bacilli</taxon>
        <taxon>Bacillales</taxon>
        <taxon>Caryophanaceae</taxon>
        <taxon>Sporosarcina</taxon>
    </lineage>
</organism>
<dbReference type="Proteomes" id="UP000626786">
    <property type="component" value="Unassembled WGS sequence"/>
</dbReference>